<name>A0A1P9WSW1_9BACT</name>
<keyword evidence="3" id="KW-1185">Reference proteome</keyword>
<dbReference type="OrthoDB" id="952820at2"/>
<evidence type="ECO:0000313" key="2">
    <source>
        <dbReference type="EMBL" id="AQG78475.1"/>
    </source>
</evidence>
<accession>A0A1P9WSW1</accession>
<evidence type="ECO:0000313" key="3">
    <source>
        <dbReference type="Proteomes" id="UP000187941"/>
    </source>
</evidence>
<feature type="chain" id="PRO_5012840171" description="Sugar-binding protein" evidence="1">
    <location>
        <begin position="24"/>
        <end position="302"/>
    </location>
</feature>
<evidence type="ECO:0008006" key="4">
    <source>
        <dbReference type="Google" id="ProtNLM"/>
    </source>
</evidence>
<evidence type="ECO:0000256" key="1">
    <source>
        <dbReference type="SAM" id="SignalP"/>
    </source>
</evidence>
<dbReference type="Proteomes" id="UP000187941">
    <property type="component" value="Chromosome"/>
</dbReference>
<dbReference type="RefSeq" id="WP_077129915.1">
    <property type="nucleotide sequence ID" value="NZ_CP014263.1"/>
</dbReference>
<reference evidence="2 3" key="1">
    <citation type="submission" date="2016-01" db="EMBL/GenBank/DDBJ databases">
        <authorList>
            <person name="Oliw E.H."/>
        </authorList>
    </citation>
    <scope>NUCLEOTIDE SEQUENCE [LARGE SCALE GENOMIC DNA]</scope>
    <source>
        <strain evidence="2 3">DY10</strain>
    </source>
</reference>
<feature type="signal peptide" evidence="1">
    <location>
        <begin position="1"/>
        <end position="23"/>
    </location>
</feature>
<proteinExistence type="predicted"/>
<sequence length="302" mass="35131">MPRFLTLLSAFLLLLTLAFSCKEQVQLPVTPPDEPAPNLATCRIVRTVYKTPSVGRTGDLLKGEETVKLPDGSTTKVSTVVTTTYQYDEQGRIREVYEQRLKGQYSRYVYEYKNGGVYTFERSGEPQRDPYRTQTDSVQTNEQGLIIRPSGFGSAYYVYNQDGQLLNHYPSYLPYTHQYVDGNLTEKLLYASWQKIDGQWRGFDQEYLRYRYDLSRPNLPIIHQFRGKESRNLPLEETLEIQNGSQYPTGLAYRKRFAYSYDRWGRVTRRIVQGKALVNWWLLEDSLYGISVTDFEYACSPN</sequence>
<gene>
    <name evidence="2" type="ORF">AWR27_03445</name>
</gene>
<organism evidence="2 3">
    <name type="scientific">Spirosoma montaniterrae</name>
    <dbReference type="NCBI Taxonomy" id="1178516"/>
    <lineage>
        <taxon>Bacteria</taxon>
        <taxon>Pseudomonadati</taxon>
        <taxon>Bacteroidota</taxon>
        <taxon>Cytophagia</taxon>
        <taxon>Cytophagales</taxon>
        <taxon>Cytophagaceae</taxon>
        <taxon>Spirosoma</taxon>
    </lineage>
</organism>
<keyword evidence="1" id="KW-0732">Signal</keyword>
<dbReference type="EMBL" id="CP014263">
    <property type="protein sequence ID" value="AQG78475.1"/>
    <property type="molecule type" value="Genomic_DNA"/>
</dbReference>
<protein>
    <recommendedName>
        <fullName evidence="4">Sugar-binding protein</fullName>
    </recommendedName>
</protein>
<dbReference type="PROSITE" id="PS51257">
    <property type="entry name" value="PROKAR_LIPOPROTEIN"/>
    <property type="match status" value="1"/>
</dbReference>
<dbReference type="KEGG" id="smon:AWR27_03445"/>
<dbReference type="STRING" id="1178516.AWR27_03445"/>
<dbReference type="AlphaFoldDB" id="A0A1P9WSW1"/>